<feature type="coiled-coil region" evidence="10">
    <location>
        <begin position="213"/>
        <end position="240"/>
    </location>
</feature>
<dbReference type="AlphaFoldDB" id="A0A9D1N3P7"/>
<dbReference type="GO" id="GO:0005524">
    <property type="term" value="F:ATP binding"/>
    <property type="evidence" value="ECO:0007669"/>
    <property type="project" value="UniProtKB-KW"/>
</dbReference>
<dbReference type="Gene3D" id="3.40.50.300">
    <property type="entry name" value="P-loop containing nucleotide triphosphate hydrolases"/>
    <property type="match status" value="2"/>
</dbReference>
<gene>
    <name evidence="12" type="primary">recN</name>
    <name evidence="12" type="ORF">IAD24_04205</name>
</gene>
<dbReference type="InterPro" id="IPR027417">
    <property type="entry name" value="P-loop_NTPase"/>
</dbReference>
<evidence type="ECO:0000256" key="6">
    <source>
        <dbReference type="ARBA" id="ARBA00022840"/>
    </source>
</evidence>
<dbReference type="SUPFAM" id="SSF52540">
    <property type="entry name" value="P-loop containing nucleoside triphosphate hydrolases"/>
    <property type="match status" value="1"/>
</dbReference>
<dbReference type="GO" id="GO:0006310">
    <property type="term" value="P:DNA recombination"/>
    <property type="evidence" value="ECO:0007669"/>
    <property type="project" value="InterPro"/>
</dbReference>
<evidence type="ECO:0000256" key="7">
    <source>
        <dbReference type="ARBA" id="ARBA00023204"/>
    </source>
</evidence>
<protein>
    <recommendedName>
        <fullName evidence="3 9">DNA repair protein RecN</fullName>
    </recommendedName>
    <alternativeName>
        <fullName evidence="8 9">Recombination protein N</fullName>
    </alternativeName>
</protein>
<sequence>MLRTLRIRDIALIDRLTVSLEDGFTVLTGETGAGKSIIIEALNFVLGERASRELIRTGAQKAAVEAAFALEPDAPVHRVLEELALAAEDGEIVLSRELFSTGRSVCRVNGTLISAAALKQVGDQLVDIHGQHEHQSLLDVRRHLALLDRFAAAQTEPLLAALGERYAAAHEARRALREADMDERERAHRLDLLAYQMKEIDAAQLKSGEEEPLHEQRRLLQNAQAILDALESSAAALSGDEGALGPLSAAMRAMAGVAQYSGEYAELSDRLRDGYYAIEDISYALRDLRAAFSFDPGALEQIEDRLETIAALKRKYGADIDEILRYRASIGDEYDALQNAAQRREALTEAYGEALAAYDGLAGRLSDIRRGAAEQLSARLSAELAGLGMPHARFGVQFSRLDGEAPSARGVDGVEFLFSANRGEPLKPLSRVASGGELSRVMLALKCVFSDGDGIDTMVFDEIDAGISGQVGNAVAQKLRQIASGHQVLCITHLPQIAASAHAQFHVFKQEIDGKTVSSLTRLDEAGRCRELARIMGSRPDDPVALRHARQLLLDAQAAAVS</sequence>
<proteinExistence type="inferred from homology"/>
<dbReference type="CDD" id="cd03241">
    <property type="entry name" value="ABC_RecN"/>
    <property type="match status" value="2"/>
</dbReference>
<dbReference type="GO" id="GO:0043590">
    <property type="term" value="C:bacterial nucleoid"/>
    <property type="evidence" value="ECO:0007669"/>
    <property type="project" value="TreeGrafter"/>
</dbReference>
<keyword evidence="7 9" id="KW-0234">DNA repair</keyword>
<dbReference type="InterPro" id="IPR003395">
    <property type="entry name" value="RecF/RecN/SMC_N"/>
</dbReference>
<comment type="caution">
    <text evidence="12">The sequence shown here is derived from an EMBL/GenBank/DDBJ whole genome shotgun (WGS) entry which is preliminary data.</text>
</comment>
<dbReference type="EMBL" id="DVNZ01000133">
    <property type="protein sequence ID" value="HIU94341.1"/>
    <property type="molecule type" value="Genomic_DNA"/>
</dbReference>
<dbReference type="FunFam" id="3.40.50.300:FF:000356">
    <property type="entry name" value="DNA repair protein RecN"/>
    <property type="match status" value="1"/>
</dbReference>
<dbReference type="NCBIfam" id="TIGR00634">
    <property type="entry name" value="recN"/>
    <property type="match status" value="1"/>
</dbReference>
<organism evidence="12 13">
    <name type="scientific">Candidatus Aphodomorpha intestinavium</name>
    <dbReference type="NCBI Taxonomy" id="2840672"/>
    <lineage>
        <taxon>Bacteria</taxon>
        <taxon>Bacillati</taxon>
        <taxon>Bacillota</taxon>
        <taxon>Clostridia</taxon>
        <taxon>Eubacteriales</taxon>
        <taxon>Candidatus Aphodomorpha</taxon>
    </lineage>
</organism>
<comment type="similarity">
    <text evidence="2 9">Belongs to the RecN family.</text>
</comment>
<evidence type="ECO:0000313" key="12">
    <source>
        <dbReference type="EMBL" id="HIU94341.1"/>
    </source>
</evidence>
<dbReference type="GO" id="GO:0009432">
    <property type="term" value="P:SOS response"/>
    <property type="evidence" value="ECO:0007669"/>
    <property type="project" value="TreeGrafter"/>
</dbReference>
<dbReference type="InterPro" id="IPR004604">
    <property type="entry name" value="DNA_recomb/repair_RecN"/>
</dbReference>
<dbReference type="PIRSF" id="PIRSF003128">
    <property type="entry name" value="RecN"/>
    <property type="match status" value="1"/>
</dbReference>
<dbReference type="FunFam" id="3.40.50.300:FF:000319">
    <property type="entry name" value="DNA repair protein RecN"/>
    <property type="match status" value="1"/>
</dbReference>
<reference evidence="12" key="1">
    <citation type="submission" date="2020-10" db="EMBL/GenBank/DDBJ databases">
        <authorList>
            <person name="Gilroy R."/>
        </authorList>
    </citation>
    <scope>NUCLEOTIDE SEQUENCE</scope>
    <source>
        <strain evidence="12">ChiGjej2B2-16831</strain>
    </source>
</reference>
<evidence type="ECO:0000256" key="10">
    <source>
        <dbReference type="SAM" id="Coils"/>
    </source>
</evidence>
<evidence type="ECO:0000259" key="11">
    <source>
        <dbReference type="Pfam" id="PF02463"/>
    </source>
</evidence>
<dbReference type="Proteomes" id="UP000824128">
    <property type="component" value="Unassembled WGS sequence"/>
</dbReference>
<evidence type="ECO:0000256" key="1">
    <source>
        <dbReference type="ARBA" id="ARBA00003618"/>
    </source>
</evidence>
<evidence type="ECO:0000256" key="5">
    <source>
        <dbReference type="ARBA" id="ARBA00022763"/>
    </source>
</evidence>
<evidence type="ECO:0000256" key="9">
    <source>
        <dbReference type="PIRNR" id="PIRNR003128"/>
    </source>
</evidence>
<keyword evidence="10" id="KW-0175">Coiled coil</keyword>
<evidence type="ECO:0000256" key="8">
    <source>
        <dbReference type="ARBA" id="ARBA00033408"/>
    </source>
</evidence>
<keyword evidence="6" id="KW-0067">ATP-binding</keyword>
<dbReference type="GO" id="GO:0006281">
    <property type="term" value="P:DNA repair"/>
    <property type="evidence" value="ECO:0007669"/>
    <property type="project" value="UniProtKB-KW"/>
</dbReference>
<evidence type="ECO:0000256" key="2">
    <source>
        <dbReference type="ARBA" id="ARBA00009441"/>
    </source>
</evidence>
<feature type="domain" description="RecF/RecN/SMC N-terminal" evidence="11">
    <location>
        <begin position="4"/>
        <end position="511"/>
    </location>
</feature>
<evidence type="ECO:0000256" key="4">
    <source>
        <dbReference type="ARBA" id="ARBA00022741"/>
    </source>
</evidence>
<reference evidence="12" key="2">
    <citation type="journal article" date="2021" name="PeerJ">
        <title>Extensive microbial diversity within the chicken gut microbiome revealed by metagenomics and culture.</title>
        <authorList>
            <person name="Gilroy R."/>
            <person name="Ravi A."/>
            <person name="Getino M."/>
            <person name="Pursley I."/>
            <person name="Horton D.L."/>
            <person name="Alikhan N.F."/>
            <person name="Baker D."/>
            <person name="Gharbi K."/>
            <person name="Hall N."/>
            <person name="Watson M."/>
            <person name="Adriaenssens E.M."/>
            <person name="Foster-Nyarko E."/>
            <person name="Jarju S."/>
            <person name="Secka A."/>
            <person name="Antonio M."/>
            <person name="Oren A."/>
            <person name="Chaudhuri R.R."/>
            <person name="La Ragione R."/>
            <person name="Hildebrand F."/>
            <person name="Pallen M.J."/>
        </authorList>
    </citation>
    <scope>NUCLEOTIDE SEQUENCE</scope>
    <source>
        <strain evidence="12">ChiGjej2B2-16831</strain>
    </source>
</reference>
<dbReference type="PANTHER" id="PTHR11059:SF0">
    <property type="entry name" value="DNA REPAIR PROTEIN RECN"/>
    <property type="match status" value="1"/>
</dbReference>
<keyword evidence="5 9" id="KW-0227">DNA damage</keyword>
<dbReference type="Pfam" id="PF02463">
    <property type="entry name" value="SMC_N"/>
    <property type="match status" value="1"/>
</dbReference>
<evidence type="ECO:0000313" key="13">
    <source>
        <dbReference type="Proteomes" id="UP000824128"/>
    </source>
</evidence>
<evidence type="ECO:0000256" key="3">
    <source>
        <dbReference type="ARBA" id="ARBA00021315"/>
    </source>
</evidence>
<accession>A0A9D1N3P7</accession>
<name>A0A9D1N3P7_9FIRM</name>
<dbReference type="PANTHER" id="PTHR11059">
    <property type="entry name" value="DNA REPAIR PROTEIN RECN"/>
    <property type="match status" value="1"/>
</dbReference>
<keyword evidence="4" id="KW-0547">Nucleotide-binding</keyword>
<comment type="function">
    <text evidence="1 9">May be involved in recombinational repair of damaged DNA.</text>
</comment>